<dbReference type="Pfam" id="PF00580">
    <property type="entry name" value="UvrD-helicase"/>
    <property type="match status" value="1"/>
</dbReference>
<dbReference type="EMBL" id="WNME01000003">
    <property type="protein sequence ID" value="MUB62672.1"/>
    <property type="molecule type" value="Genomic_DNA"/>
</dbReference>
<feature type="domain" description="UvrD-like helicase ATP-binding" evidence="7">
    <location>
        <begin position="195"/>
        <end position="594"/>
    </location>
</feature>
<dbReference type="PANTHER" id="PTHR11070">
    <property type="entry name" value="UVRD / RECB / PCRA DNA HELICASE FAMILY MEMBER"/>
    <property type="match status" value="1"/>
</dbReference>
<evidence type="ECO:0000256" key="1">
    <source>
        <dbReference type="ARBA" id="ARBA00022741"/>
    </source>
</evidence>
<dbReference type="RefSeq" id="WP_055650789.1">
    <property type="nucleotide sequence ID" value="NZ_CAJKZF010000006.1"/>
</dbReference>
<organism evidence="8 11">
    <name type="scientific">Hungatella hathewayi</name>
    <dbReference type="NCBI Taxonomy" id="154046"/>
    <lineage>
        <taxon>Bacteria</taxon>
        <taxon>Bacillati</taxon>
        <taxon>Bacillota</taxon>
        <taxon>Clostridia</taxon>
        <taxon>Lachnospirales</taxon>
        <taxon>Lachnospiraceae</taxon>
        <taxon>Hungatella</taxon>
    </lineage>
</organism>
<evidence type="ECO:0000256" key="5">
    <source>
        <dbReference type="PROSITE-ProRule" id="PRU00560"/>
    </source>
</evidence>
<feature type="binding site" evidence="5">
    <location>
        <begin position="216"/>
        <end position="223"/>
    </location>
    <ligand>
        <name>ATP</name>
        <dbReference type="ChEBI" id="CHEBI:30616"/>
    </ligand>
</feature>
<gene>
    <name evidence="9" type="ORF">DXD79_08685</name>
    <name evidence="8" type="ORF">GNE07_06295</name>
</gene>
<accession>A0A174V2V3</accession>
<dbReference type="Gene3D" id="3.40.50.300">
    <property type="entry name" value="P-loop containing nucleotide triphosphate hydrolases"/>
    <property type="match status" value="3"/>
</dbReference>
<dbReference type="InterPro" id="IPR027417">
    <property type="entry name" value="P-loop_NTPase"/>
</dbReference>
<dbReference type="OrthoDB" id="9787585at2"/>
<evidence type="ECO:0000313" key="9">
    <source>
        <dbReference type="EMBL" id="RGJ06068.1"/>
    </source>
</evidence>
<name>A0A174V2V3_9FIRM</name>
<keyword evidence="1 5" id="KW-0547">Nucleotide-binding</keyword>
<dbReference type="GO" id="GO:0005524">
    <property type="term" value="F:ATP binding"/>
    <property type="evidence" value="ECO:0007669"/>
    <property type="project" value="UniProtKB-UniRule"/>
</dbReference>
<dbReference type="GO" id="GO:0005829">
    <property type="term" value="C:cytosol"/>
    <property type="evidence" value="ECO:0007669"/>
    <property type="project" value="TreeGrafter"/>
</dbReference>
<dbReference type="CDD" id="cd01983">
    <property type="entry name" value="SIMIBI"/>
    <property type="match status" value="1"/>
</dbReference>
<evidence type="ECO:0000313" key="8">
    <source>
        <dbReference type="EMBL" id="MUB62672.1"/>
    </source>
</evidence>
<comment type="caution">
    <text evidence="8">The sequence shown here is derived from an EMBL/GenBank/DDBJ whole genome shotgun (WGS) entry which is preliminary data.</text>
</comment>
<dbReference type="InterPro" id="IPR014016">
    <property type="entry name" value="UvrD-like_ATP-bd"/>
</dbReference>
<keyword evidence="3 5" id="KW-0347">Helicase</keyword>
<dbReference type="Proteomes" id="UP000263014">
    <property type="component" value="Unassembled WGS sequence"/>
</dbReference>
<evidence type="ECO:0000313" key="11">
    <source>
        <dbReference type="Proteomes" id="UP000434223"/>
    </source>
</evidence>
<protein>
    <submittedName>
        <fullName evidence="8">AAA family ATPase</fullName>
    </submittedName>
    <submittedName>
        <fullName evidence="9">DNA helicase</fullName>
    </submittedName>
</protein>
<keyword evidence="2 5" id="KW-0378">Hydrolase</keyword>
<reference evidence="8 11" key="2">
    <citation type="submission" date="2019-09" db="EMBL/GenBank/DDBJ databases">
        <title>Draft genome sequencing of Hungatella hathewayi 123Y-2.</title>
        <authorList>
            <person name="Lv Q."/>
            <person name="Li S."/>
        </authorList>
    </citation>
    <scope>NUCLEOTIDE SEQUENCE [LARGE SCALE GENOMIC DNA]</scope>
    <source>
        <strain evidence="8 11">123Y-2</strain>
    </source>
</reference>
<dbReference type="GO" id="GO:0043138">
    <property type="term" value="F:3'-5' DNA helicase activity"/>
    <property type="evidence" value="ECO:0007669"/>
    <property type="project" value="TreeGrafter"/>
</dbReference>
<feature type="coiled-coil region" evidence="6">
    <location>
        <begin position="372"/>
        <end position="399"/>
    </location>
</feature>
<evidence type="ECO:0000256" key="2">
    <source>
        <dbReference type="ARBA" id="ARBA00022801"/>
    </source>
</evidence>
<evidence type="ECO:0000259" key="7">
    <source>
        <dbReference type="PROSITE" id="PS51198"/>
    </source>
</evidence>
<evidence type="ECO:0000256" key="3">
    <source>
        <dbReference type="ARBA" id="ARBA00022806"/>
    </source>
</evidence>
<dbReference type="GO" id="GO:0016787">
    <property type="term" value="F:hydrolase activity"/>
    <property type="evidence" value="ECO:0007669"/>
    <property type="project" value="UniProtKB-UniRule"/>
</dbReference>
<dbReference type="AlphaFoldDB" id="A0A174V2V3"/>
<evidence type="ECO:0000256" key="4">
    <source>
        <dbReference type="ARBA" id="ARBA00022840"/>
    </source>
</evidence>
<dbReference type="GO" id="GO:0003677">
    <property type="term" value="F:DNA binding"/>
    <property type="evidence" value="ECO:0007669"/>
    <property type="project" value="InterPro"/>
</dbReference>
<proteinExistence type="predicted"/>
<dbReference type="EMBL" id="QSON01000003">
    <property type="protein sequence ID" value="RGJ06068.1"/>
    <property type="molecule type" value="Genomic_DNA"/>
</dbReference>
<dbReference type="Proteomes" id="UP000434223">
    <property type="component" value="Unassembled WGS sequence"/>
</dbReference>
<dbReference type="GO" id="GO:0000725">
    <property type="term" value="P:recombinational repair"/>
    <property type="evidence" value="ECO:0007669"/>
    <property type="project" value="TreeGrafter"/>
</dbReference>
<dbReference type="SUPFAM" id="SSF52540">
    <property type="entry name" value="P-loop containing nucleoside triphosphate hydrolases"/>
    <property type="match status" value="1"/>
</dbReference>
<keyword evidence="4 5" id="KW-0067">ATP-binding</keyword>
<keyword evidence="6" id="KW-0175">Coiled coil</keyword>
<evidence type="ECO:0000256" key="6">
    <source>
        <dbReference type="SAM" id="Coils"/>
    </source>
</evidence>
<dbReference type="PANTHER" id="PTHR11070:SF17">
    <property type="entry name" value="DNA HELICASE IV"/>
    <property type="match status" value="1"/>
</dbReference>
<dbReference type="InterPro" id="IPR000212">
    <property type="entry name" value="DNA_helicase_UvrD/REP"/>
</dbReference>
<dbReference type="PROSITE" id="PS51198">
    <property type="entry name" value="UVRD_HELICASE_ATP_BIND"/>
    <property type="match status" value="1"/>
</dbReference>
<evidence type="ECO:0000313" key="10">
    <source>
        <dbReference type="Proteomes" id="UP000263014"/>
    </source>
</evidence>
<reference evidence="9 10" key="1">
    <citation type="submission" date="2018-08" db="EMBL/GenBank/DDBJ databases">
        <title>A genome reference for cultivated species of the human gut microbiota.</title>
        <authorList>
            <person name="Zou Y."/>
            <person name="Xue W."/>
            <person name="Luo G."/>
        </authorList>
    </citation>
    <scope>NUCLEOTIDE SEQUENCE [LARGE SCALE GENOMIC DNA]</scope>
    <source>
        <strain evidence="9 10">TM09-12</strain>
    </source>
</reference>
<sequence>MANKELELKQEKVRLEETIQTVKALIQGVDSLEESQRKEAQELLHNLSYSDINQQLGIMTTSAQNEEDAQNRRRQYLRALKSPYFCRIDFAEEHAKEPKAFYIGKSGLSDHSGGQIVLDWRTPIANVYYANTIGKVSYMAPGGKINGNLSLKRHYLIEDGKLESMMDVDVSANDDFLQMALGDSKDNRLKDIVSTIQSEQNEIIRAPLSVPLVVQGVAGSGKTTIALHRIAYLIYTYQKDFSAHDFLIIAPNDLFLDYISAVLPELGVDQVRQSTFIKLASSITGGKYKVADSNAKLAALISPKTDEKEKALIKKAGRFKGSLVFLEALEQYVLELTEKTVPDKDFVLWGHVLYTSQQVQREIFLKSDAGWAERLESLRNRLKINVKKMRDKIEEELQKPYDDEIEYLHNHMAVGEERRTRIIDLINKRDQAEEEFKKECKPAVSVYMDNFPKIDVLKDYRRLLSDPEKLCHLCGSALIPEVAEYVAGQCQLMSKKNMVEIEDLAPLMFLQMKLKGIDDTIPARFVAIDEAQDFSELQFAVLKQVLRTDKFSILGDLSQGIHGYRGIDTWDTICKDVFHGICEYRVLEQSYRTTIEIMDFANQVLSLIQDESLVRAKPVVRHGDRPQCITVSSEKQLFEAIAEKVNRYENRNRRQENI</sequence>